<dbReference type="EMBL" id="JANBVO010000012">
    <property type="protein sequence ID" value="KAJ9148640.1"/>
    <property type="molecule type" value="Genomic_DNA"/>
</dbReference>
<dbReference type="Proteomes" id="UP001174694">
    <property type="component" value="Unassembled WGS sequence"/>
</dbReference>
<comment type="caution">
    <text evidence="2">The sequence shown here is derived from an EMBL/GenBank/DDBJ whole genome shotgun (WGS) entry which is preliminary data.</text>
</comment>
<name>A0AA38S3L5_9PEZI</name>
<organism evidence="2 3">
    <name type="scientific">Pleurostoma richardsiae</name>
    <dbReference type="NCBI Taxonomy" id="41990"/>
    <lineage>
        <taxon>Eukaryota</taxon>
        <taxon>Fungi</taxon>
        <taxon>Dikarya</taxon>
        <taxon>Ascomycota</taxon>
        <taxon>Pezizomycotina</taxon>
        <taxon>Sordariomycetes</taxon>
        <taxon>Sordariomycetidae</taxon>
        <taxon>Calosphaeriales</taxon>
        <taxon>Pleurostomataceae</taxon>
        <taxon>Pleurostoma</taxon>
    </lineage>
</organism>
<dbReference type="Pfam" id="PF26639">
    <property type="entry name" value="Het-6_barrel"/>
    <property type="match status" value="1"/>
</dbReference>
<reference evidence="2" key="1">
    <citation type="submission" date="2022-07" db="EMBL/GenBank/DDBJ databases">
        <title>Fungi with potential for degradation of polypropylene.</title>
        <authorList>
            <person name="Gostincar C."/>
        </authorList>
    </citation>
    <scope>NUCLEOTIDE SEQUENCE</scope>
    <source>
        <strain evidence="2">EXF-13308</strain>
    </source>
</reference>
<evidence type="ECO:0000313" key="2">
    <source>
        <dbReference type="EMBL" id="KAJ9148640.1"/>
    </source>
</evidence>
<evidence type="ECO:0000313" key="3">
    <source>
        <dbReference type="Proteomes" id="UP001174694"/>
    </source>
</evidence>
<proteinExistence type="predicted"/>
<evidence type="ECO:0000259" key="1">
    <source>
        <dbReference type="Pfam" id="PF06985"/>
    </source>
</evidence>
<dbReference type="InterPro" id="IPR052895">
    <property type="entry name" value="HetReg/Transcr_Mod"/>
</dbReference>
<keyword evidence="3" id="KW-1185">Reference proteome</keyword>
<sequence length="672" mass="76328">MRYQRLAEGSDEIRLITILSASDSSEAIKCRTDTFEINSQHYTPEYQRLLPSTDQALLDTTTFRSRWKAQSSRLQSAKFDKGSTDNLPEPRYTWGDYLALSYTWGDPSDRCEIYVNGEPLYVTQNLARGLRVLRDKAYIKDGWKLWIDAICINQEDNGERATQVKRMREIYTKAWSPIIWLGASNDNSEGAIELVRTLSRSFTGRDAAVELTSLLRREPTTFGEGKWRALHQLAVRPYWRRAWILQEASLGYDDMPVLCGNDTLPWVDIHRAFWLLNKTDEVINIHMTREVEDAGSRFDVAIWNSLFVVGEIHKLQAEQSASQRVNLYRVLSLSRNVFATNPRDKIYGLLALMQDNLTRRVTPDYQAPVVDVYVDFAKASIDATSSLEILRHTSSNSELDLPSWVPDWTVEHTTSSLTLSNTLHCPSGSSAPVVQFLNEQKLSVKGFKVDTFDGMGCMWGRGWSPESVEQSSQALNPYGSEDGVREAIWRTMVADRDILVEPLQEDYSGLLWTPAILEKEKELDESNPMKELAQSNILEWGAKFLRGNTSFRVCGKPISSYLPTTYPPPEGQINPVTLRDALMARDRINVRRRMITTSRGYVGMALETCQKDDVICILLGCSMPMVLRPVYEDEAISGYKVVGECYIHGIMRGEAMSWVEAGECKLEDLVIL</sequence>
<dbReference type="PANTHER" id="PTHR24148">
    <property type="entry name" value="ANKYRIN REPEAT DOMAIN-CONTAINING PROTEIN 39 HOMOLOG-RELATED"/>
    <property type="match status" value="1"/>
</dbReference>
<dbReference type="Pfam" id="PF06985">
    <property type="entry name" value="HET"/>
    <property type="match status" value="1"/>
</dbReference>
<protein>
    <submittedName>
        <fullName evidence="2">HET-domain-containing protein</fullName>
    </submittedName>
</protein>
<feature type="domain" description="Heterokaryon incompatibility" evidence="1">
    <location>
        <begin position="97"/>
        <end position="247"/>
    </location>
</feature>
<dbReference type="PANTHER" id="PTHR24148:SF73">
    <property type="entry name" value="HET DOMAIN PROTEIN (AFU_ORTHOLOGUE AFUA_8G01020)"/>
    <property type="match status" value="1"/>
</dbReference>
<accession>A0AA38S3L5</accession>
<dbReference type="InterPro" id="IPR010730">
    <property type="entry name" value="HET"/>
</dbReference>
<dbReference type="AlphaFoldDB" id="A0AA38S3L5"/>
<gene>
    <name evidence="2" type="ORF">NKR23_g4987</name>
</gene>